<feature type="transmembrane region" description="Helical" evidence="2">
    <location>
        <begin position="85"/>
        <end position="106"/>
    </location>
</feature>
<accession>A0A917M9U3</accession>
<evidence type="ECO:0000256" key="1">
    <source>
        <dbReference type="PROSITE-ProRule" id="PRU01360"/>
    </source>
</evidence>
<evidence type="ECO:0000313" key="6">
    <source>
        <dbReference type="Proteomes" id="UP000660862"/>
    </source>
</evidence>
<comment type="similarity">
    <text evidence="1">Belongs to the TonB-dependent receptor family.</text>
</comment>
<dbReference type="PANTHER" id="PTHR34978:SF3">
    <property type="entry name" value="SLR0241 PROTEIN"/>
    <property type="match status" value="1"/>
</dbReference>
<dbReference type="InterPro" id="IPR039426">
    <property type="entry name" value="TonB-dep_rcpt-like"/>
</dbReference>
<dbReference type="InterPro" id="IPR037066">
    <property type="entry name" value="Plug_dom_sf"/>
</dbReference>
<dbReference type="SUPFAM" id="SSF56935">
    <property type="entry name" value="Porins"/>
    <property type="match status" value="2"/>
</dbReference>
<dbReference type="InterPro" id="IPR012910">
    <property type="entry name" value="Plug_dom"/>
</dbReference>
<dbReference type="Pfam" id="PF07715">
    <property type="entry name" value="Plug"/>
    <property type="match status" value="1"/>
</dbReference>
<comment type="subcellular location">
    <subcellularLocation>
        <location evidence="1">Cell outer membrane</location>
        <topology evidence="1">Multi-pass membrane protein</topology>
    </subcellularLocation>
</comment>
<dbReference type="NCBIfam" id="TIGR04057">
    <property type="entry name" value="SusC_RagA_signa"/>
    <property type="match status" value="1"/>
</dbReference>
<dbReference type="EMBL" id="BMER01000001">
    <property type="protein sequence ID" value="GGG86962.1"/>
    <property type="molecule type" value="Genomic_DNA"/>
</dbReference>
<evidence type="ECO:0000313" key="5">
    <source>
        <dbReference type="EMBL" id="GGG86962.1"/>
    </source>
</evidence>
<evidence type="ECO:0008006" key="7">
    <source>
        <dbReference type="Google" id="ProtNLM"/>
    </source>
</evidence>
<protein>
    <recommendedName>
        <fullName evidence="7">TonB-dependent outer membrane receptor, SusC/RagA subfamily, signature region</fullName>
    </recommendedName>
</protein>
<keyword evidence="1 2" id="KW-0472">Membrane</keyword>
<keyword evidence="1" id="KW-1134">Transmembrane beta strand</keyword>
<evidence type="ECO:0000259" key="4">
    <source>
        <dbReference type="Pfam" id="PF07715"/>
    </source>
</evidence>
<gene>
    <name evidence="5" type="ORF">GCM10007415_20770</name>
</gene>
<feature type="transmembrane region" description="Helical" evidence="2">
    <location>
        <begin position="6"/>
        <end position="26"/>
    </location>
</feature>
<proteinExistence type="inferred from homology"/>
<reference evidence="5" key="1">
    <citation type="journal article" date="2014" name="Int. J. Syst. Evol. Microbiol.">
        <title>Complete genome sequence of Corynebacterium casei LMG S-19264T (=DSM 44701T), isolated from a smear-ripened cheese.</title>
        <authorList>
            <consortium name="US DOE Joint Genome Institute (JGI-PGF)"/>
            <person name="Walter F."/>
            <person name="Albersmeier A."/>
            <person name="Kalinowski J."/>
            <person name="Ruckert C."/>
        </authorList>
    </citation>
    <scope>NUCLEOTIDE SEQUENCE</scope>
    <source>
        <strain evidence="5">CGMCC 1.12195</strain>
    </source>
</reference>
<keyword evidence="6" id="KW-1185">Reference proteome</keyword>
<dbReference type="Pfam" id="PF05569">
    <property type="entry name" value="Peptidase_M56"/>
    <property type="match status" value="1"/>
</dbReference>
<dbReference type="InterPro" id="IPR052173">
    <property type="entry name" value="Beta-lactam_resp_regulator"/>
</dbReference>
<keyword evidence="1" id="KW-0813">Transport</keyword>
<comment type="caution">
    <text evidence="5">The sequence shown here is derived from an EMBL/GenBank/DDBJ whole genome shotgun (WGS) entry which is preliminary data.</text>
</comment>
<dbReference type="InterPro" id="IPR023997">
    <property type="entry name" value="TonB-dep_OMP_SusC/RagA_CS"/>
</dbReference>
<feature type="domain" description="TonB-dependent receptor plug" evidence="4">
    <location>
        <begin position="331"/>
        <end position="408"/>
    </location>
</feature>
<keyword evidence="1" id="KW-0998">Cell outer membrane</keyword>
<dbReference type="RefSeq" id="WP_188505798.1">
    <property type="nucleotide sequence ID" value="NZ_BMER01000001.1"/>
</dbReference>
<dbReference type="PANTHER" id="PTHR34978">
    <property type="entry name" value="POSSIBLE SENSOR-TRANSDUCER PROTEIN BLAR"/>
    <property type="match status" value="1"/>
</dbReference>
<reference evidence="5" key="2">
    <citation type="submission" date="2020-09" db="EMBL/GenBank/DDBJ databases">
        <authorList>
            <person name="Sun Q."/>
            <person name="Zhou Y."/>
        </authorList>
    </citation>
    <scope>NUCLEOTIDE SEQUENCE</scope>
    <source>
        <strain evidence="5">CGMCC 1.12195</strain>
    </source>
</reference>
<dbReference type="Proteomes" id="UP000660862">
    <property type="component" value="Unassembled WGS sequence"/>
</dbReference>
<sequence length="517" mass="58269">MPDIIIYLLKANLAIIVFYLGYRLLLRKLTFYYLNRFYLLFALFFSISYPMADVRSWLVKQPEISGEIGSIIPDWQEVPVDTFSLWPYVTVLFWLGAGWFVLRFVVRLVSLWRIHRRSTAANWRIFPYRQVFDHVLPFSFWRNIYLNVHSHGDGELGEIFEHEQIHVKELHTVDVLASELCSIICWFNPAAWLVRHAIHENLEFITDRRVLQSGVDKKAYQYSLLKVGQHAAANPALVNSFNFRSLKRRIMMMNKRSSSQLQLGKYVFAIPVIAFSVLVFTVTKAYEQDSAANFPVISADADNVQSVASRPDTTVKRKEKSVVGWKIDKAVTDTSGRTGKDARNADTSKVKIAVRNTSDKEPLYVLDGKLLEAREELNRVNPNDIESISVLKDASATAVYGSRGANGVVLVVTKKKAGGIEGARKSINPASAVDTVRLADQLAIRKGGEVGGENSYDGVLYVIDGEEASAEDFKKISPDDIHAMNVWKGKSGVEKYGEKGVKGVIEITTKKAQRNKK</sequence>
<keyword evidence="1 2" id="KW-0812">Transmembrane</keyword>
<name>A0A917M9U3_9SPHI</name>
<dbReference type="AlphaFoldDB" id="A0A917M9U3"/>
<feature type="domain" description="Peptidase M56" evidence="3">
    <location>
        <begin position="154"/>
        <end position="253"/>
    </location>
</feature>
<feature type="transmembrane region" description="Helical" evidence="2">
    <location>
        <begin position="33"/>
        <end position="52"/>
    </location>
</feature>
<organism evidence="5 6">
    <name type="scientific">Parapedobacter pyrenivorans</name>
    <dbReference type="NCBI Taxonomy" id="1305674"/>
    <lineage>
        <taxon>Bacteria</taxon>
        <taxon>Pseudomonadati</taxon>
        <taxon>Bacteroidota</taxon>
        <taxon>Sphingobacteriia</taxon>
        <taxon>Sphingobacteriales</taxon>
        <taxon>Sphingobacteriaceae</taxon>
        <taxon>Parapedobacter</taxon>
    </lineage>
</organism>
<keyword evidence="2" id="KW-1133">Transmembrane helix</keyword>
<dbReference type="PROSITE" id="PS52016">
    <property type="entry name" value="TONB_DEPENDENT_REC_3"/>
    <property type="match status" value="1"/>
</dbReference>
<dbReference type="CDD" id="cd07341">
    <property type="entry name" value="M56_BlaR1_MecR1_like"/>
    <property type="match status" value="1"/>
</dbReference>
<evidence type="ECO:0000256" key="2">
    <source>
        <dbReference type="SAM" id="Phobius"/>
    </source>
</evidence>
<evidence type="ECO:0000259" key="3">
    <source>
        <dbReference type="Pfam" id="PF05569"/>
    </source>
</evidence>
<dbReference type="Gene3D" id="2.170.130.10">
    <property type="entry name" value="TonB-dependent receptor, plug domain"/>
    <property type="match status" value="2"/>
</dbReference>
<dbReference type="GO" id="GO:0009279">
    <property type="term" value="C:cell outer membrane"/>
    <property type="evidence" value="ECO:0007669"/>
    <property type="project" value="UniProtKB-SubCell"/>
</dbReference>
<dbReference type="InterPro" id="IPR008756">
    <property type="entry name" value="Peptidase_M56"/>
</dbReference>
<feature type="transmembrane region" description="Helical" evidence="2">
    <location>
        <begin position="263"/>
        <end position="282"/>
    </location>
</feature>